<dbReference type="GO" id="GO:0005524">
    <property type="term" value="F:ATP binding"/>
    <property type="evidence" value="ECO:0007669"/>
    <property type="project" value="UniProtKB-KW"/>
</dbReference>
<dbReference type="AlphaFoldDB" id="A0A5N7A4P5"/>
<evidence type="ECO:0000313" key="8">
    <source>
        <dbReference type="Proteomes" id="UP000326268"/>
    </source>
</evidence>
<dbReference type="InterPro" id="IPR011764">
    <property type="entry name" value="Biotin_carboxylation_dom"/>
</dbReference>
<dbReference type="Proteomes" id="UP000326268">
    <property type="component" value="Unassembled WGS sequence"/>
</dbReference>
<evidence type="ECO:0000259" key="6">
    <source>
        <dbReference type="PROSITE" id="PS50979"/>
    </source>
</evidence>
<feature type="domain" description="Biotin carboxylation" evidence="6">
    <location>
        <begin position="38"/>
        <end position="134"/>
    </location>
</feature>
<organism evidence="7 8">
    <name type="scientific">Aspergillus caelatus</name>
    <dbReference type="NCBI Taxonomy" id="61420"/>
    <lineage>
        <taxon>Eukaryota</taxon>
        <taxon>Fungi</taxon>
        <taxon>Dikarya</taxon>
        <taxon>Ascomycota</taxon>
        <taxon>Pezizomycotina</taxon>
        <taxon>Eurotiomycetes</taxon>
        <taxon>Eurotiomycetidae</taxon>
        <taxon>Eurotiales</taxon>
        <taxon>Aspergillaceae</taxon>
        <taxon>Aspergillus</taxon>
        <taxon>Aspergillus subgen. Circumdati</taxon>
    </lineage>
</organism>
<keyword evidence="3" id="KW-0067">ATP-binding</keyword>
<dbReference type="SUPFAM" id="SSF52440">
    <property type="entry name" value="PreATP-grasp domain"/>
    <property type="match status" value="1"/>
</dbReference>
<dbReference type="PANTHER" id="PTHR18866:SF33">
    <property type="entry name" value="METHYLCROTONOYL-COA CARBOXYLASE SUBUNIT ALPHA, MITOCHONDRIAL-RELATED"/>
    <property type="match status" value="1"/>
</dbReference>
<proteinExistence type="predicted"/>
<dbReference type="PROSITE" id="PS50979">
    <property type="entry name" value="BC"/>
    <property type="match status" value="1"/>
</dbReference>
<dbReference type="GeneID" id="43649011"/>
<dbReference type="PANTHER" id="PTHR18866">
    <property type="entry name" value="CARBOXYLASE:PYRUVATE/ACETYL-COA/PROPIONYL-COA CARBOXYLASE"/>
    <property type="match status" value="1"/>
</dbReference>
<evidence type="ECO:0000256" key="5">
    <source>
        <dbReference type="SAM" id="MobiDB-lite"/>
    </source>
</evidence>
<name>A0A5N7A4P5_9EURO</name>
<feature type="compositionally biased region" description="Low complexity" evidence="5">
    <location>
        <begin position="12"/>
        <end position="32"/>
    </location>
</feature>
<keyword evidence="8" id="KW-1185">Reference proteome</keyword>
<evidence type="ECO:0000256" key="2">
    <source>
        <dbReference type="ARBA" id="ARBA00022741"/>
    </source>
</evidence>
<dbReference type="InterPro" id="IPR016185">
    <property type="entry name" value="PreATP-grasp_dom_sf"/>
</dbReference>
<dbReference type="EMBL" id="ML737648">
    <property type="protein sequence ID" value="KAE8364553.1"/>
    <property type="molecule type" value="Genomic_DNA"/>
</dbReference>
<dbReference type="Gene3D" id="3.40.50.20">
    <property type="match status" value="1"/>
</dbReference>
<reference evidence="7 8" key="1">
    <citation type="submission" date="2019-04" db="EMBL/GenBank/DDBJ databases">
        <title>Friends and foes A comparative genomics studyof 23 Aspergillus species from section Flavi.</title>
        <authorList>
            <consortium name="DOE Joint Genome Institute"/>
            <person name="Kjaerbolling I."/>
            <person name="Vesth T."/>
            <person name="Frisvad J.C."/>
            <person name="Nybo J.L."/>
            <person name="Theobald S."/>
            <person name="Kildgaard S."/>
            <person name="Isbrandt T."/>
            <person name="Kuo A."/>
            <person name="Sato A."/>
            <person name="Lyhne E.K."/>
            <person name="Kogle M.E."/>
            <person name="Wiebenga A."/>
            <person name="Kun R.S."/>
            <person name="Lubbers R.J."/>
            <person name="Makela M.R."/>
            <person name="Barry K."/>
            <person name="Chovatia M."/>
            <person name="Clum A."/>
            <person name="Daum C."/>
            <person name="Haridas S."/>
            <person name="He G."/>
            <person name="LaButti K."/>
            <person name="Lipzen A."/>
            <person name="Mondo S."/>
            <person name="Riley R."/>
            <person name="Salamov A."/>
            <person name="Simmons B.A."/>
            <person name="Magnuson J.K."/>
            <person name="Henrissat B."/>
            <person name="Mortensen U.H."/>
            <person name="Larsen T.O."/>
            <person name="Devries R.P."/>
            <person name="Grigoriev I.V."/>
            <person name="Machida M."/>
            <person name="Baker S.E."/>
            <person name="Andersen M.R."/>
        </authorList>
    </citation>
    <scope>NUCLEOTIDE SEQUENCE [LARGE SCALE GENOMIC DNA]</scope>
    <source>
        <strain evidence="7 8">CBS 763.97</strain>
    </source>
</reference>
<dbReference type="InterPro" id="IPR005481">
    <property type="entry name" value="BC-like_N"/>
</dbReference>
<evidence type="ECO:0000313" key="7">
    <source>
        <dbReference type="EMBL" id="KAE8364553.1"/>
    </source>
</evidence>
<sequence length="134" mass="14424">MPLSSLLRTASRLRPTAAQKARRAASTVSSSTPKTQNSLDSILIANRGEIALRVGRTAAQHGIRVTTLYTDPDSRAQHALSSPFAFNLGSVSAYLDGDRIIEIAKREGCQGIHPGYGFVCFSKETMCINVLTCL</sequence>
<keyword evidence="4" id="KW-0092">Biotin</keyword>
<keyword evidence="1" id="KW-0436">Ligase</keyword>
<evidence type="ECO:0000256" key="3">
    <source>
        <dbReference type="ARBA" id="ARBA00022840"/>
    </source>
</evidence>
<accession>A0A5N7A4P5</accession>
<dbReference type="RefSeq" id="XP_031927634.1">
    <property type="nucleotide sequence ID" value="XM_032064565.1"/>
</dbReference>
<evidence type="ECO:0000256" key="1">
    <source>
        <dbReference type="ARBA" id="ARBA00022598"/>
    </source>
</evidence>
<dbReference type="Pfam" id="PF00289">
    <property type="entry name" value="Biotin_carb_N"/>
    <property type="match status" value="1"/>
</dbReference>
<dbReference type="GO" id="GO:0005739">
    <property type="term" value="C:mitochondrion"/>
    <property type="evidence" value="ECO:0007669"/>
    <property type="project" value="TreeGrafter"/>
</dbReference>
<gene>
    <name evidence="7" type="ORF">BDV27DRAFT_112345</name>
</gene>
<dbReference type="InterPro" id="IPR050856">
    <property type="entry name" value="Biotin_carboxylase_complex"/>
</dbReference>
<evidence type="ECO:0000256" key="4">
    <source>
        <dbReference type="ARBA" id="ARBA00023267"/>
    </source>
</evidence>
<feature type="region of interest" description="Disordered" evidence="5">
    <location>
        <begin position="12"/>
        <end position="35"/>
    </location>
</feature>
<dbReference type="OrthoDB" id="196847at2759"/>
<protein>
    <submittedName>
        <fullName evidence="7">Pre-ATP-grasp domain-containing protein</fullName>
    </submittedName>
</protein>
<keyword evidence="2" id="KW-0547">Nucleotide-binding</keyword>
<dbReference type="GO" id="GO:0004485">
    <property type="term" value="F:methylcrotonoyl-CoA carboxylase activity"/>
    <property type="evidence" value="ECO:0007669"/>
    <property type="project" value="TreeGrafter"/>
</dbReference>